<sequence>MHVFGLVEETGVPGGNPRSMGRTCKLHTHRATAMNFRGDEMSTFRFGTSVGPARIVGNAQEVREEDEDKPVDDADPNVVMQCPYDPNHHIRACRFPFHVLKCAKNHPKLAKELKTCPFNAKHMVPRHELARHIEHCEDKPSLTTEDDGNTKMHPKFHVPVKCTSLPCEEDWEKEADDNAATFVWGVTNHQLIVNNPPPPVTNDLKAGIRAPQTLPWKF</sequence>
<evidence type="ECO:0000259" key="4">
    <source>
        <dbReference type="PROSITE" id="PS51800"/>
    </source>
</evidence>
<dbReference type="Proteomes" id="UP000221080">
    <property type="component" value="Chromosome 15"/>
</dbReference>
<feature type="domain" description="CHHC U11-48K-type" evidence="4">
    <location>
        <begin position="113"/>
        <end position="140"/>
    </location>
</feature>
<dbReference type="PROSITE" id="PS51800">
    <property type="entry name" value="ZF_CHHC_U11_48K"/>
    <property type="match status" value="2"/>
</dbReference>
<keyword evidence="5" id="KW-1185">Reference proteome</keyword>
<dbReference type="OrthoDB" id="10069248at2759"/>
<dbReference type="PANTHER" id="PTHR21402">
    <property type="entry name" value="GAMETOCYTE SPECIFIC FACTOR 1-RELATED"/>
    <property type="match status" value="1"/>
</dbReference>
<dbReference type="AlphaFoldDB" id="A0A9F7RKU8"/>
<dbReference type="InterPro" id="IPR036236">
    <property type="entry name" value="Znf_C2H2_sf"/>
</dbReference>
<reference evidence="5" key="1">
    <citation type="journal article" date="2016" name="Nat. Commun.">
        <title>The channel catfish genome sequence provides insights into the evolution of scale formation in teleosts.</title>
        <authorList>
            <person name="Liu Z."/>
            <person name="Liu S."/>
            <person name="Yao J."/>
            <person name="Bao L."/>
            <person name="Zhang J."/>
            <person name="Li Y."/>
            <person name="Jiang C."/>
            <person name="Sun L."/>
            <person name="Wang R."/>
            <person name="Zhang Y."/>
            <person name="Zhou T."/>
            <person name="Zeng Q."/>
            <person name="Fu Q."/>
            <person name="Gao S."/>
            <person name="Li N."/>
            <person name="Koren S."/>
            <person name="Jiang Y."/>
            <person name="Zimin A."/>
            <person name="Xu P."/>
            <person name="Phillippy A.M."/>
            <person name="Geng X."/>
            <person name="Song L."/>
            <person name="Sun F."/>
            <person name="Li C."/>
            <person name="Wang X."/>
            <person name="Chen A."/>
            <person name="Jin Y."/>
            <person name="Yuan Z."/>
            <person name="Yang Y."/>
            <person name="Tan S."/>
            <person name="Peatman E."/>
            <person name="Lu J."/>
            <person name="Qin Z."/>
            <person name="Dunham R."/>
            <person name="Li Z."/>
            <person name="Sonstegard T."/>
            <person name="Feng J."/>
            <person name="Danzmann R.G."/>
            <person name="Schroeder S."/>
            <person name="Scheffler B."/>
            <person name="Duke M.V."/>
            <person name="Ballard L."/>
            <person name="Kucuktas H."/>
            <person name="Kaltenboeck L."/>
            <person name="Liu H."/>
            <person name="Armbruster J."/>
            <person name="Xie Y."/>
            <person name="Kirby M.L."/>
            <person name="Tian Y."/>
            <person name="Flanagan M.E."/>
            <person name="Mu W."/>
            <person name="Waldbieser G.C."/>
        </authorList>
    </citation>
    <scope>NUCLEOTIDE SEQUENCE [LARGE SCALE GENOMIC DNA]</scope>
    <source>
        <strain evidence="5">SDA103</strain>
    </source>
</reference>
<reference evidence="6" key="2">
    <citation type="submission" date="2025-08" db="UniProtKB">
        <authorList>
            <consortium name="RefSeq"/>
        </authorList>
    </citation>
    <scope>IDENTIFICATION</scope>
    <source>
        <tissue evidence="6">Blood</tissue>
    </source>
</reference>
<keyword evidence="3" id="KW-0862">Zinc</keyword>
<keyword evidence="1" id="KW-0479">Metal-binding</keyword>
<protein>
    <submittedName>
        <fullName evidence="6">Gametocyte-specific factor 1 isoform X1</fullName>
    </submittedName>
</protein>
<dbReference type="CTD" id="121355"/>
<evidence type="ECO:0000313" key="5">
    <source>
        <dbReference type="Proteomes" id="UP000221080"/>
    </source>
</evidence>
<dbReference type="InterPro" id="IPR022776">
    <property type="entry name" value="TRM13/UPF0224_CHHC_Znf_dom"/>
</dbReference>
<dbReference type="Pfam" id="PF05253">
    <property type="entry name" value="zf-U11-48K"/>
    <property type="match status" value="2"/>
</dbReference>
<name>A0A9F7RKU8_ICTPU</name>
<evidence type="ECO:0000313" key="6">
    <source>
        <dbReference type="RefSeq" id="XP_053542167.1"/>
    </source>
</evidence>
<dbReference type="PANTHER" id="PTHR21402:SF5">
    <property type="entry name" value="GAMETOCYTE SPECIFIC FACTOR 1"/>
    <property type="match status" value="1"/>
</dbReference>
<proteinExistence type="predicted"/>
<feature type="domain" description="CHHC U11-48K-type" evidence="4">
    <location>
        <begin position="79"/>
        <end position="106"/>
    </location>
</feature>
<keyword evidence="2" id="KW-0863">Zinc-finger</keyword>
<evidence type="ECO:0000256" key="2">
    <source>
        <dbReference type="ARBA" id="ARBA00022771"/>
    </source>
</evidence>
<evidence type="ECO:0000256" key="1">
    <source>
        <dbReference type="ARBA" id="ARBA00022723"/>
    </source>
</evidence>
<gene>
    <name evidence="6" type="primary">zgc:56699</name>
</gene>
<accession>A0A9F7RKU8</accession>
<dbReference type="GeneID" id="108276086"/>
<dbReference type="RefSeq" id="XP_053542167.1">
    <property type="nucleotide sequence ID" value="XM_053686192.1"/>
</dbReference>
<dbReference type="SUPFAM" id="SSF57667">
    <property type="entry name" value="beta-beta-alpha zinc fingers"/>
    <property type="match status" value="1"/>
</dbReference>
<organism evidence="5 6">
    <name type="scientific">Ictalurus punctatus</name>
    <name type="common">Channel catfish</name>
    <name type="synonym">Silurus punctatus</name>
    <dbReference type="NCBI Taxonomy" id="7998"/>
    <lineage>
        <taxon>Eukaryota</taxon>
        <taxon>Metazoa</taxon>
        <taxon>Chordata</taxon>
        <taxon>Craniata</taxon>
        <taxon>Vertebrata</taxon>
        <taxon>Euteleostomi</taxon>
        <taxon>Actinopterygii</taxon>
        <taxon>Neopterygii</taxon>
        <taxon>Teleostei</taxon>
        <taxon>Ostariophysi</taxon>
        <taxon>Siluriformes</taxon>
        <taxon>Ictaluridae</taxon>
        <taxon>Ictalurus</taxon>
    </lineage>
</organism>
<dbReference type="InterPro" id="IPR051591">
    <property type="entry name" value="UPF0224_FAM112_RNA_Proc"/>
</dbReference>
<evidence type="ECO:0000256" key="3">
    <source>
        <dbReference type="ARBA" id="ARBA00022833"/>
    </source>
</evidence>
<dbReference type="GO" id="GO:0008270">
    <property type="term" value="F:zinc ion binding"/>
    <property type="evidence" value="ECO:0007669"/>
    <property type="project" value="UniProtKB-KW"/>
</dbReference>